<dbReference type="InterPro" id="IPR009060">
    <property type="entry name" value="UBA-like_sf"/>
</dbReference>
<evidence type="ECO:0000256" key="1">
    <source>
        <dbReference type="SAM" id="MobiDB-lite"/>
    </source>
</evidence>
<dbReference type="EMBL" id="CAJNNW010005240">
    <property type="protein sequence ID" value="CAE8647233.1"/>
    <property type="molecule type" value="Genomic_DNA"/>
</dbReference>
<dbReference type="CDD" id="cd14270">
    <property type="entry name" value="UBA"/>
    <property type="match status" value="1"/>
</dbReference>
<feature type="region of interest" description="Disordered" evidence="1">
    <location>
        <begin position="1"/>
        <end position="74"/>
    </location>
</feature>
<dbReference type="SMART" id="SM00165">
    <property type="entry name" value="UBA"/>
    <property type="match status" value="1"/>
</dbReference>
<dbReference type="AlphaFoldDB" id="A0A813IBG2"/>
<protein>
    <recommendedName>
        <fullName evidence="2">UBA domain-containing protein</fullName>
    </recommendedName>
</protein>
<dbReference type="Gene3D" id="1.10.8.10">
    <property type="entry name" value="DNA helicase RuvA subunit, C-terminal domain"/>
    <property type="match status" value="1"/>
</dbReference>
<name>A0A813IBG2_POLGL</name>
<dbReference type="InterPro" id="IPR015940">
    <property type="entry name" value="UBA"/>
</dbReference>
<feature type="domain" description="UBA" evidence="2">
    <location>
        <begin position="163"/>
        <end position="204"/>
    </location>
</feature>
<sequence>MRLPERKLQQKPKQQKRSSEQKLQQKPKKQQKRPPERKLLQQPRQYLPERQLQLQQKPKQQKRPSERKPLQKQWQTRLLKQRPCVKQAGLIPPTVGQQVEVALKHVMCDHHCNNLQHTQRHHRHNKHQHDHGREHHRHRQFQQDDSLPRPRRSLRRTLPNNPHAGTDHAVAMLVDMGFTASTALGALERTGGQLAAAVELLTEEAPSQAVLKAEPPPPLEGAPSEAHLLELREKLKSCCQRAGLGRGPASSAGAGGDGNDPPGHAQSDSHRERTSWPHSKSQKPVHPRFREGLDKAHEERAATTTTATAATKAAAAATTTTTTATAVAFLHCKAGLTARHLTPAAHLGPCAVFALGHLWQSRT</sequence>
<dbReference type="PROSITE" id="PS50030">
    <property type="entry name" value="UBA"/>
    <property type="match status" value="1"/>
</dbReference>
<comment type="caution">
    <text evidence="3">The sequence shown here is derived from an EMBL/GenBank/DDBJ whole genome shotgun (WGS) entry which is preliminary data.</text>
</comment>
<dbReference type="Pfam" id="PF00627">
    <property type="entry name" value="UBA"/>
    <property type="match status" value="1"/>
</dbReference>
<feature type="region of interest" description="Disordered" evidence="1">
    <location>
        <begin position="242"/>
        <end position="288"/>
    </location>
</feature>
<evidence type="ECO:0000313" key="4">
    <source>
        <dbReference type="Proteomes" id="UP000626109"/>
    </source>
</evidence>
<dbReference type="Proteomes" id="UP000626109">
    <property type="component" value="Unassembled WGS sequence"/>
</dbReference>
<feature type="region of interest" description="Disordered" evidence="1">
    <location>
        <begin position="117"/>
        <end position="165"/>
    </location>
</feature>
<organism evidence="3 4">
    <name type="scientific">Polarella glacialis</name>
    <name type="common">Dinoflagellate</name>
    <dbReference type="NCBI Taxonomy" id="89957"/>
    <lineage>
        <taxon>Eukaryota</taxon>
        <taxon>Sar</taxon>
        <taxon>Alveolata</taxon>
        <taxon>Dinophyceae</taxon>
        <taxon>Suessiales</taxon>
        <taxon>Suessiaceae</taxon>
        <taxon>Polarella</taxon>
    </lineage>
</organism>
<evidence type="ECO:0000259" key="2">
    <source>
        <dbReference type="PROSITE" id="PS50030"/>
    </source>
</evidence>
<feature type="compositionally biased region" description="Low complexity" evidence="1">
    <location>
        <begin position="48"/>
        <end position="58"/>
    </location>
</feature>
<dbReference type="SUPFAM" id="SSF46934">
    <property type="entry name" value="UBA-like"/>
    <property type="match status" value="1"/>
</dbReference>
<proteinExistence type="predicted"/>
<gene>
    <name evidence="3" type="ORF">PGLA2088_LOCUS5498</name>
</gene>
<accession>A0A813IBG2</accession>
<evidence type="ECO:0000313" key="3">
    <source>
        <dbReference type="EMBL" id="CAE8647233.1"/>
    </source>
</evidence>
<feature type="compositionally biased region" description="Basic residues" evidence="1">
    <location>
        <begin position="118"/>
        <end position="140"/>
    </location>
</feature>
<reference evidence="3" key="1">
    <citation type="submission" date="2021-02" db="EMBL/GenBank/DDBJ databases">
        <authorList>
            <person name="Dougan E. K."/>
            <person name="Rhodes N."/>
            <person name="Thang M."/>
            <person name="Chan C."/>
        </authorList>
    </citation>
    <scope>NUCLEOTIDE SEQUENCE</scope>
</reference>
<feature type="compositionally biased region" description="Low complexity" evidence="1">
    <location>
        <begin position="242"/>
        <end position="252"/>
    </location>
</feature>